<proteinExistence type="predicted"/>
<accession>A0A0M3HH40</accession>
<comment type="subcellular location">
    <subcellularLocation>
        <location evidence="1">Membrane</location>
        <topology evidence="1">Multi-pass membrane protein</topology>
    </subcellularLocation>
</comment>
<dbReference type="InterPro" id="IPR027359">
    <property type="entry name" value="Volt_channel_dom_sf"/>
</dbReference>
<sequence length="56" mass="6557">MHLKYFRPFEWLILFMICANCIALAVYQPYPAQDSDTKNTILVSSSLPDYLIMITR</sequence>
<keyword evidence="4 5" id="KW-0472">Membrane</keyword>
<feature type="transmembrane region" description="Helical" evidence="5">
    <location>
        <begin position="12"/>
        <end position="30"/>
    </location>
</feature>
<evidence type="ECO:0000313" key="7">
    <source>
        <dbReference type="WBParaSite" id="ALUE_0000083501-mRNA-1"/>
    </source>
</evidence>
<dbReference type="GO" id="GO:0016020">
    <property type="term" value="C:membrane"/>
    <property type="evidence" value="ECO:0007669"/>
    <property type="project" value="UniProtKB-SubCell"/>
</dbReference>
<dbReference type="AlphaFoldDB" id="A0A0M3HH40"/>
<evidence type="ECO:0000313" key="6">
    <source>
        <dbReference type="Proteomes" id="UP000036681"/>
    </source>
</evidence>
<evidence type="ECO:0000256" key="5">
    <source>
        <dbReference type="SAM" id="Phobius"/>
    </source>
</evidence>
<evidence type="ECO:0000256" key="2">
    <source>
        <dbReference type="ARBA" id="ARBA00022692"/>
    </source>
</evidence>
<dbReference type="Proteomes" id="UP000036681">
    <property type="component" value="Unplaced"/>
</dbReference>
<organism evidence="6 7">
    <name type="scientific">Ascaris lumbricoides</name>
    <name type="common">Giant roundworm</name>
    <dbReference type="NCBI Taxonomy" id="6252"/>
    <lineage>
        <taxon>Eukaryota</taxon>
        <taxon>Metazoa</taxon>
        <taxon>Ecdysozoa</taxon>
        <taxon>Nematoda</taxon>
        <taxon>Chromadorea</taxon>
        <taxon>Rhabditida</taxon>
        <taxon>Spirurina</taxon>
        <taxon>Ascaridomorpha</taxon>
        <taxon>Ascaridoidea</taxon>
        <taxon>Ascarididae</taxon>
        <taxon>Ascaris</taxon>
    </lineage>
</organism>
<keyword evidence="3 5" id="KW-1133">Transmembrane helix</keyword>
<evidence type="ECO:0000256" key="1">
    <source>
        <dbReference type="ARBA" id="ARBA00004141"/>
    </source>
</evidence>
<dbReference type="Gene3D" id="1.20.120.350">
    <property type="entry name" value="Voltage-gated potassium channels. Chain C"/>
    <property type="match status" value="1"/>
</dbReference>
<dbReference type="WBParaSite" id="ALUE_0000083501-mRNA-1">
    <property type="protein sequence ID" value="ALUE_0000083501-mRNA-1"/>
    <property type="gene ID" value="ALUE_0000083501"/>
</dbReference>
<protein>
    <submittedName>
        <fullName evidence="7">Neur_chan_memb domain-containing protein</fullName>
    </submittedName>
</protein>
<keyword evidence="6" id="KW-1185">Reference proteome</keyword>
<evidence type="ECO:0000256" key="4">
    <source>
        <dbReference type="ARBA" id="ARBA00023136"/>
    </source>
</evidence>
<keyword evidence="2 5" id="KW-0812">Transmembrane</keyword>
<evidence type="ECO:0000256" key="3">
    <source>
        <dbReference type="ARBA" id="ARBA00022989"/>
    </source>
</evidence>
<reference evidence="7" key="1">
    <citation type="submission" date="2017-02" db="UniProtKB">
        <authorList>
            <consortium name="WormBaseParasite"/>
        </authorList>
    </citation>
    <scope>IDENTIFICATION</scope>
</reference>
<name>A0A0M3HH40_ASCLU</name>